<name>A0A6L2M2D0_TANCI</name>
<reference evidence="1" key="1">
    <citation type="journal article" date="2019" name="Sci. Rep.">
        <title>Draft genome of Tanacetum cinerariifolium, the natural source of mosquito coil.</title>
        <authorList>
            <person name="Yamashiro T."/>
            <person name="Shiraishi A."/>
            <person name="Satake H."/>
            <person name="Nakayama K."/>
        </authorList>
    </citation>
    <scope>NUCLEOTIDE SEQUENCE</scope>
</reference>
<accession>A0A6L2M2D0</accession>
<protein>
    <submittedName>
        <fullName evidence="1">Uncharacterized protein</fullName>
    </submittedName>
</protein>
<organism evidence="1">
    <name type="scientific">Tanacetum cinerariifolium</name>
    <name type="common">Dalmatian daisy</name>
    <name type="synonym">Chrysanthemum cinerariifolium</name>
    <dbReference type="NCBI Taxonomy" id="118510"/>
    <lineage>
        <taxon>Eukaryota</taxon>
        <taxon>Viridiplantae</taxon>
        <taxon>Streptophyta</taxon>
        <taxon>Embryophyta</taxon>
        <taxon>Tracheophyta</taxon>
        <taxon>Spermatophyta</taxon>
        <taxon>Magnoliopsida</taxon>
        <taxon>eudicotyledons</taxon>
        <taxon>Gunneridae</taxon>
        <taxon>Pentapetalae</taxon>
        <taxon>asterids</taxon>
        <taxon>campanulids</taxon>
        <taxon>Asterales</taxon>
        <taxon>Asteraceae</taxon>
        <taxon>Asteroideae</taxon>
        <taxon>Anthemideae</taxon>
        <taxon>Anthemidinae</taxon>
        <taxon>Tanacetum</taxon>
    </lineage>
</organism>
<evidence type="ECO:0000313" key="1">
    <source>
        <dbReference type="EMBL" id="GEU66525.1"/>
    </source>
</evidence>
<comment type="caution">
    <text evidence="1">The sequence shown here is derived from an EMBL/GenBank/DDBJ whole genome shotgun (WGS) entry which is preliminary data.</text>
</comment>
<proteinExistence type="predicted"/>
<dbReference type="AlphaFoldDB" id="A0A6L2M2D0"/>
<dbReference type="EMBL" id="BKCJ010005399">
    <property type="protein sequence ID" value="GEU66525.1"/>
    <property type="molecule type" value="Genomic_DNA"/>
</dbReference>
<gene>
    <name evidence="1" type="ORF">Tci_038503</name>
</gene>
<sequence>MTSLSNIYERMKEIPSKLGINPSLPLPEQDPSVPKRKRKAIELEPETYIFGLYYRKELPKGAKEEAFQRVDDVHKVETETLLGYKVMSFNVKTDASQRVRMLMSEMINKRPNKEKIMSKRVKLESLGYSDV</sequence>